<evidence type="ECO:0000256" key="7">
    <source>
        <dbReference type="SAM" id="Coils"/>
    </source>
</evidence>
<evidence type="ECO:0000256" key="8">
    <source>
        <dbReference type="SAM" id="Phobius"/>
    </source>
</evidence>
<keyword evidence="8" id="KW-0812">Transmembrane</keyword>
<evidence type="ECO:0000256" key="2">
    <source>
        <dbReference type="ARBA" id="ARBA00012438"/>
    </source>
</evidence>
<evidence type="ECO:0000256" key="6">
    <source>
        <dbReference type="ARBA" id="ARBA00023012"/>
    </source>
</evidence>
<evidence type="ECO:0000313" key="11">
    <source>
        <dbReference type="Proteomes" id="UP001210261"/>
    </source>
</evidence>
<evidence type="ECO:0000256" key="4">
    <source>
        <dbReference type="ARBA" id="ARBA00022679"/>
    </source>
</evidence>
<keyword evidence="5" id="KW-0418">Kinase</keyword>
<dbReference type="Pfam" id="PF02518">
    <property type="entry name" value="HATPase_c"/>
    <property type="match status" value="1"/>
</dbReference>
<dbReference type="InterPro" id="IPR003594">
    <property type="entry name" value="HATPase_dom"/>
</dbReference>
<dbReference type="EC" id="2.7.13.3" evidence="2"/>
<comment type="catalytic activity">
    <reaction evidence="1">
        <text>ATP + protein L-histidine = ADP + protein N-phospho-L-histidine.</text>
        <dbReference type="EC" id="2.7.13.3"/>
    </reaction>
</comment>
<dbReference type="InterPro" id="IPR036890">
    <property type="entry name" value="HATPase_C_sf"/>
</dbReference>
<dbReference type="InterPro" id="IPR004358">
    <property type="entry name" value="Sig_transdc_His_kin-like_C"/>
</dbReference>
<keyword evidence="11" id="KW-1185">Reference proteome</keyword>
<dbReference type="RefSeq" id="WP_271020470.1">
    <property type="nucleotide sequence ID" value="NZ_JAQHXR010000001.1"/>
</dbReference>
<keyword evidence="4" id="KW-0808">Transferase</keyword>
<accession>A0ABT4VBT8</accession>
<dbReference type="CDD" id="cd00075">
    <property type="entry name" value="HATPase"/>
    <property type="match status" value="1"/>
</dbReference>
<dbReference type="SUPFAM" id="SSF47384">
    <property type="entry name" value="Homodimeric domain of signal transducing histidine kinase"/>
    <property type="match status" value="1"/>
</dbReference>
<sequence>MQQKIFYSIFSACFLLLLIVNIFLIFSFEAFLERELFLKLESSAKQVKDSANKYINGELKYISHHRLTIINNDGEVLYDNFADISKLDNHILRHEVQEAFKNGVAKSIRYSDTLQEKTLYYALMHDNLIIRLSNTHDYLFGSIVRFMPYFIVEFFAFLFLSLLLAKVLTRKILKPIIECDIDSLSKDSSYKELHSFVKKIKFQNKVIKQKQKEILLLIENMSDGIIWLNRHGNILSVNKSVSLYFSDIESTLSIYQLSDCTFLKIALEALEEFKKNKQQENKILQLKIAHYECEVVLSSIISKNKFKGMVIVIRNITEKKIAQKLQREFSANVTHELKTPLTSILASSEMIRNKLVAKEDLDSFVDRIYCESRRLLSMIDEILKISFFDEGKEDRLKKIRINLKNIVERVSERLSLIAEGALVTIKLDVCDCHIFGVEDLIEDSIFNICHNAIRYNKPNGEVLITLHKENDAIKLSIKDTGIGIPQDSLPRIFERFFCVDKGRSKKLGGSGLGLSIVDTALKYHNATIDVKSEVGIGSEFIITFKEVES</sequence>
<dbReference type="PANTHER" id="PTHR45453:SF1">
    <property type="entry name" value="PHOSPHATE REGULON SENSOR PROTEIN PHOR"/>
    <property type="match status" value="1"/>
</dbReference>
<dbReference type="PRINTS" id="PR00344">
    <property type="entry name" value="BCTRLSENSOR"/>
</dbReference>
<feature type="transmembrane region" description="Helical" evidence="8">
    <location>
        <begin position="146"/>
        <end position="165"/>
    </location>
</feature>
<evidence type="ECO:0000259" key="9">
    <source>
        <dbReference type="PROSITE" id="PS50109"/>
    </source>
</evidence>
<dbReference type="Gene3D" id="3.30.565.10">
    <property type="entry name" value="Histidine kinase-like ATPase, C-terminal domain"/>
    <property type="match status" value="1"/>
</dbReference>
<dbReference type="Gene3D" id="3.30.450.20">
    <property type="entry name" value="PAS domain"/>
    <property type="match status" value="1"/>
</dbReference>
<dbReference type="PROSITE" id="PS50109">
    <property type="entry name" value="HIS_KIN"/>
    <property type="match status" value="1"/>
</dbReference>
<dbReference type="InterPro" id="IPR003661">
    <property type="entry name" value="HisK_dim/P_dom"/>
</dbReference>
<organism evidence="10 11">
    <name type="scientific">Helicobacter ibis</name>
    <dbReference type="NCBI Taxonomy" id="2962633"/>
    <lineage>
        <taxon>Bacteria</taxon>
        <taxon>Pseudomonadati</taxon>
        <taxon>Campylobacterota</taxon>
        <taxon>Epsilonproteobacteria</taxon>
        <taxon>Campylobacterales</taxon>
        <taxon>Helicobacteraceae</taxon>
        <taxon>Helicobacter</taxon>
    </lineage>
</organism>
<dbReference type="EMBL" id="JAQHXR010000001">
    <property type="protein sequence ID" value="MDA3968173.1"/>
    <property type="molecule type" value="Genomic_DNA"/>
</dbReference>
<dbReference type="SUPFAM" id="SSF55874">
    <property type="entry name" value="ATPase domain of HSP90 chaperone/DNA topoisomerase II/histidine kinase"/>
    <property type="match status" value="1"/>
</dbReference>
<dbReference type="GO" id="GO:0005524">
    <property type="term" value="F:ATP binding"/>
    <property type="evidence" value="ECO:0007669"/>
    <property type="project" value="UniProtKB-KW"/>
</dbReference>
<reference evidence="10 11" key="1">
    <citation type="submission" date="2023-01" db="EMBL/GenBank/DDBJ databases">
        <title>Description of Helicobacter ibis sp. nov. isolated from faecal droppings of black-faced ibis (Theristicus melanopis).</title>
        <authorList>
            <person name="Lopez-Cantillo M."/>
            <person name="Vidal-Veuthey B."/>
            <person name="Mella A."/>
            <person name="De La Haba R."/>
            <person name="Collado L."/>
        </authorList>
    </citation>
    <scope>NUCLEOTIDE SEQUENCE [LARGE SCALE GENOMIC DNA]</scope>
    <source>
        <strain evidence="10 11">A82</strain>
    </source>
</reference>
<keyword evidence="7" id="KW-0175">Coiled coil</keyword>
<keyword evidence="3" id="KW-0597">Phosphoprotein</keyword>
<dbReference type="CDD" id="cd00082">
    <property type="entry name" value="HisKA"/>
    <property type="match status" value="1"/>
</dbReference>
<comment type="caution">
    <text evidence="10">The sequence shown here is derived from an EMBL/GenBank/DDBJ whole genome shotgun (WGS) entry which is preliminary data.</text>
</comment>
<dbReference type="InterPro" id="IPR005467">
    <property type="entry name" value="His_kinase_dom"/>
</dbReference>
<dbReference type="SMART" id="SM00387">
    <property type="entry name" value="HATPase_c"/>
    <property type="match status" value="1"/>
</dbReference>
<evidence type="ECO:0000256" key="3">
    <source>
        <dbReference type="ARBA" id="ARBA00022553"/>
    </source>
</evidence>
<dbReference type="PANTHER" id="PTHR45453">
    <property type="entry name" value="PHOSPHATE REGULON SENSOR PROTEIN PHOR"/>
    <property type="match status" value="1"/>
</dbReference>
<dbReference type="InterPro" id="IPR036097">
    <property type="entry name" value="HisK_dim/P_sf"/>
</dbReference>
<name>A0ABT4VBT8_9HELI</name>
<dbReference type="SMART" id="SM00388">
    <property type="entry name" value="HisKA"/>
    <property type="match status" value="1"/>
</dbReference>
<evidence type="ECO:0000256" key="1">
    <source>
        <dbReference type="ARBA" id="ARBA00000085"/>
    </source>
</evidence>
<keyword evidence="8" id="KW-1133">Transmembrane helix</keyword>
<dbReference type="Proteomes" id="UP001210261">
    <property type="component" value="Unassembled WGS sequence"/>
</dbReference>
<feature type="domain" description="Histidine kinase" evidence="9">
    <location>
        <begin position="332"/>
        <end position="548"/>
    </location>
</feature>
<dbReference type="Pfam" id="PF00512">
    <property type="entry name" value="HisKA"/>
    <property type="match status" value="1"/>
</dbReference>
<keyword evidence="10" id="KW-0547">Nucleotide-binding</keyword>
<evidence type="ECO:0000313" key="10">
    <source>
        <dbReference type="EMBL" id="MDA3968173.1"/>
    </source>
</evidence>
<feature type="transmembrane region" description="Helical" evidence="8">
    <location>
        <begin position="7"/>
        <end position="28"/>
    </location>
</feature>
<dbReference type="Gene3D" id="1.10.287.130">
    <property type="match status" value="1"/>
</dbReference>
<proteinExistence type="predicted"/>
<keyword evidence="6" id="KW-0902">Two-component regulatory system</keyword>
<protein>
    <recommendedName>
        <fullName evidence="2">histidine kinase</fullName>
        <ecNumber evidence="2">2.7.13.3</ecNumber>
    </recommendedName>
</protein>
<keyword evidence="10" id="KW-0067">ATP-binding</keyword>
<gene>
    <name evidence="10" type="ORF">PF021_00610</name>
</gene>
<evidence type="ECO:0000256" key="5">
    <source>
        <dbReference type="ARBA" id="ARBA00022777"/>
    </source>
</evidence>
<keyword evidence="8" id="KW-0472">Membrane</keyword>
<dbReference type="InterPro" id="IPR050351">
    <property type="entry name" value="BphY/WalK/GraS-like"/>
</dbReference>
<feature type="coiled-coil region" evidence="7">
    <location>
        <begin position="263"/>
        <end position="294"/>
    </location>
</feature>